<comment type="caution">
    <text evidence="6">The sequence shown here is derived from an EMBL/GenBank/DDBJ whole genome shotgun (WGS) entry which is preliminary data.</text>
</comment>
<dbReference type="Proteomes" id="UP001293593">
    <property type="component" value="Unassembled WGS sequence"/>
</dbReference>
<dbReference type="AlphaFoldDB" id="A0AAE1J7E5"/>
<keyword evidence="2" id="KW-0805">Transcription regulation</keyword>
<evidence type="ECO:0000256" key="1">
    <source>
        <dbReference type="ARBA" id="ARBA00004123"/>
    </source>
</evidence>
<gene>
    <name evidence="6" type="ORF">QN277_028823</name>
</gene>
<dbReference type="GO" id="GO:0003677">
    <property type="term" value="F:DNA binding"/>
    <property type="evidence" value="ECO:0007669"/>
    <property type="project" value="UniProtKB-KW"/>
</dbReference>
<proteinExistence type="predicted"/>
<keyword evidence="7" id="KW-1185">Reference proteome</keyword>
<evidence type="ECO:0000313" key="7">
    <source>
        <dbReference type="Proteomes" id="UP001293593"/>
    </source>
</evidence>
<evidence type="ECO:0000256" key="4">
    <source>
        <dbReference type="ARBA" id="ARBA00023163"/>
    </source>
</evidence>
<comment type="subcellular location">
    <subcellularLocation>
        <location evidence="1">Nucleus</location>
    </subcellularLocation>
</comment>
<evidence type="ECO:0000256" key="2">
    <source>
        <dbReference type="ARBA" id="ARBA00023015"/>
    </source>
</evidence>
<accession>A0AAE1J7E5</accession>
<dbReference type="PANTHER" id="PTHR31541:SF25">
    <property type="entry name" value="GAMMA-GLIADIN B"/>
    <property type="match status" value="1"/>
</dbReference>
<keyword evidence="3" id="KW-0238">DNA-binding</keyword>
<evidence type="ECO:0000256" key="3">
    <source>
        <dbReference type="ARBA" id="ARBA00023125"/>
    </source>
</evidence>
<dbReference type="Pfam" id="PF03754">
    <property type="entry name" value="At2g31720-like"/>
    <property type="match status" value="1"/>
</dbReference>
<organism evidence="6 7">
    <name type="scientific">Acacia crassicarpa</name>
    <name type="common">northern wattle</name>
    <dbReference type="NCBI Taxonomy" id="499986"/>
    <lineage>
        <taxon>Eukaryota</taxon>
        <taxon>Viridiplantae</taxon>
        <taxon>Streptophyta</taxon>
        <taxon>Embryophyta</taxon>
        <taxon>Tracheophyta</taxon>
        <taxon>Spermatophyta</taxon>
        <taxon>Magnoliopsida</taxon>
        <taxon>eudicotyledons</taxon>
        <taxon>Gunneridae</taxon>
        <taxon>Pentapetalae</taxon>
        <taxon>rosids</taxon>
        <taxon>fabids</taxon>
        <taxon>Fabales</taxon>
        <taxon>Fabaceae</taxon>
        <taxon>Caesalpinioideae</taxon>
        <taxon>mimosoid clade</taxon>
        <taxon>Acacieae</taxon>
        <taxon>Acacia</taxon>
    </lineage>
</organism>
<protein>
    <recommendedName>
        <fullName evidence="8">TF-B3 domain-containing protein</fullName>
    </recommendedName>
</protein>
<evidence type="ECO:0008006" key="8">
    <source>
        <dbReference type="Google" id="ProtNLM"/>
    </source>
</evidence>
<evidence type="ECO:0000256" key="5">
    <source>
        <dbReference type="ARBA" id="ARBA00023242"/>
    </source>
</evidence>
<keyword evidence="5" id="KW-0539">Nucleus</keyword>
<dbReference type="Gene3D" id="2.40.330.10">
    <property type="entry name" value="DNA-binding pseudobarrel domain"/>
    <property type="match status" value="1"/>
</dbReference>
<dbReference type="PANTHER" id="PTHR31541">
    <property type="entry name" value="B3 DOMAIN PLANT PROTEIN-RELATED"/>
    <property type="match status" value="1"/>
</dbReference>
<dbReference type="InterPro" id="IPR015300">
    <property type="entry name" value="DNA-bd_pseudobarrel_sf"/>
</dbReference>
<dbReference type="GO" id="GO:0005634">
    <property type="term" value="C:nucleus"/>
    <property type="evidence" value="ECO:0007669"/>
    <property type="project" value="UniProtKB-SubCell"/>
</dbReference>
<name>A0AAE1J7E5_9FABA</name>
<dbReference type="InterPro" id="IPR005508">
    <property type="entry name" value="At2g31720-like"/>
</dbReference>
<keyword evidence="4" id="KW-0804">Transcription</keyword>
<evidence type="ECO:0000313" key="6">
    <source>
        <dbReference type="EMBL" id="KAK4263413.1"/>
    </source>
</evidence>
<sequence>METNKKRKRVEIISYDQETFTLRELYLIQQLLLPREMRNIDDIDWKDHQIKLVIEKKLFHDVTKRGFVIPEYQILEDARDFLKPHEVQDLKNNMGKITVKLFDKNLKEYELNLIWQQIDSYYNLIDGWGKVVRHNNLKVDEKVQLWSFRSDDDELGFALFKLPQ</sequence>
<dbReference type="SUPFAM" id="SSF101936">
    <property type="entry name" value="DNA-binding pseudobarrel domain"/>
    <property type="match status" value="1"/>
</dbReference>
<dbReference type="EMBL" id="JAWXYG010000009">
    <property type="protein sequence ID" value="KAK4263413.1"/>
    <property type="molecule type" value="Genomic_DNA"/>
</dbReference>
<reference evidence="6" key="1">
    <citation type="submission" date="2023-10" db="EMBL/GenBank/DDBJ databases">
        <title>Chromosome-level genome of the transformable northern wattle, Acacia crassicarpa.</title>
        <authorList>
            <person name="Massaro I."/>
            <person name="Sinha N.R."/>
            <person name="Poethig S."/>
            <person name="Leichty A.R."/>
        </authorList>
    </citation>
    <scope>NUCLEOTIDE SEQUENCE</scope>
    <source>
        <strain evidence="6">Acra3RX</strain>
        <tissue evidence="6">Leaf</tissue>
    </source>
</reference>